<name>M7URB6_BOTF1</name>
<dbReference type="HOGENOM" id="CLU_2512349_0_0_1"/>
<evidence type="ECO:0000313" key="2">
    <source>
        <dbReference type="EMBL" id="EMR89528.1"/>
    </source>
</evidence>
<feature type="region of interest" description="Disordered" evidence="1">
    <location>
        <begin position="56"/>
        <end position="85"/>
    </location>
</feature>
<feature type="compositionally biased region" description="Basic and acidic residues" evidence="1">
    <location>
        <begin position="68"/>
        <end position="85"/>
    </location>
</feature>
<reference evidence="3" key="1">
    <citation type="journal article" date="2013" name="Genome Announc.">
        <title>Draft genome sequence of Botrytis cinerea BcDW1, inoculum for noble rot of grape berries.</title>
        <authorList>
            <person name="Blanco-Ulate B."/>
            <person name="Allen G."/>
            <person name="Powell A.L."/>
            <person name="Cantu D."/>
        </authorList>
    </citation>
    <scope>NUCLEOTIDE SEQUENCE [LARGE SCALE GENOMIC DNA]</scope>
    <source>
        <strain evidence="3">BcDW1</strain>
    </source>
</reference>
<evidence type="ECO:0000313" key="3">
    <source>
        <dbReference type="Proteomes" id="UP000012045"/>
    </source>
</evidence>
<dbReference type="EMBL" id="KB707747">
    <property type="protein sequence ID" value="EMR89528.1"/>
    <property type="molecule type" value="Genomic_DNA"/>
</dbReference>
<proteinExistence type="predicted"/>
<dbReference type="Proteomes" id="UP000012045">
    <property type="component" value="Unassembled WGS sequence"/>
</dbReference>
<dbReference type="AlphaFoldDB" id="M7URB6"/>
<evidence type="ECO:0000256" key="1">
    <source>
        <dbReference type="SAM" id="MobiDB-lite"/>
    </source>
</evidence>
<protein>
    <submittedName>
        <fullName evidence="2">Uncharacterized protein</fullName>
    </submittedName>
</protein>
<organism evidence="2 3">
    <name type="scientific">Botryotinia fuckeliana (strain BcDW1)</name>
    <name type="common">Noble rot fungus</name>
    <name type="synonym">Botrytis cinerea</name>
    <dbReference type="NCBI Taxonomy" id="1290391"/>
    <lineage>
        <taxon>Eukaryota</taxon>
        <taxon>Fungi</taxon>
        <taxon>Dikarya</taxon>
        <taxon>Ascomycota</taxon>
        <taxon>Pezizomycotina</taxon>
        <taxon>Leotiomycetes</taxon>
        <taxon>Helotiales</taxon>
        <taxon>Sclerotiniaceae</taxon>
        <taxon>Botrytis</taxon>
    </lineage>
</organism>
<accession>M7URB6</accession>
<sequence>MMNHASTPPKLTPPYTECSAQKTERRAAEGIEREHHIIEHQASSIEHRAVVARDQLRREQASKLTARGTERERLHSNGSRGERES</sequence>
<gene>
    <name evidence="2" type="ORF">BcDW1_1786</name>
</gene>
<feature type="region of interest" description="Disordered" evidence="1">
    <location>
        <begin position="1"/>
        <end position="26"/>
    </location>
</feature>